<reference evidence="3 4" key="1">
    <citation type="submission" date="2015-08" db="EMBL/GenBank/DDBJ databases">
        <title>Antibacterial properties of a collection of Vibrionaceae strains.</title>
        <authorList>
            <person name="Giubergia S."/>
        </authorList>
    </citation>
    <scope>NUCLEOTIDE SEQUENCE [LARGE SCALE GENOMIC DNA]</scope>
    <source>
        <strain evidence="3 4">S0821</strain>
    </source>
</reference>
<dbReference type="InterPro" id="IPR036937">
    <property type="entry name" value="Adhesion_dom_fimbrial_sf"/>
</dbReference>
<name>A0A0Q2RQN1_VIBFU</name>
<feature type="domain" description="Fimbrial-type adhesion" evidence="2">
    <location>
        <begin position="205"/>
        <end position="346"/>
    </location>
</feature>
<sequence>MQAIRVVLLFMFALGCTLGGSPAWALACYSSDAGGVFGGSGPGGSSRFYIDPSASVPESAPNDQIVWRGATQTVSITCYKDASNHPTLKKNDEQVYFWPGKTGDIGVPDIPGIKIGFRYQGMDIYGAKTPVSGFVVERCKTGESNSACEARTQITKVITFQPIIVTASGTFTGYSSALNIFQVDGEKGYNNRYANYFSVIENMDVLQPSKCEVEIELQNDDIDFGLLTENDVRNSVTQPLNIVVRNVKYGSDCQAVKLRGYFSNIRDTGNNQYVPVFGSDGQPMQGVAIRIEDQNGQRVELNEPIGAGFEIEQIGYERYRAVLYARDANAIDKGSFEGMVVYSVSYL</sequence>
<evidence type="ECO:0000259" key="2">
    <source>
        <dbReference type="Pfam" id="PF00419"/>
    </source>
</evidence>
<dbReference type="InterPro" id="IPR008966">
    <property type="entry name" value="Adhesion_dom_sf"/>
</dbReference>
<evidence type="ECO:0000313" key="4">
    <source>
        <dbReference type="Proteomes" id="UP000051221"/>
    </source>
</evidence>
<dbReference type="Gene3D" id="2.60.40.1090">
    <property type="entry name" value="Fimbrial-type adhesion domain"/>
    <property type="match status" value="1"/>
</dbReference>
<keyword evidence="1" id="KW-0732">Signal</keyword>
<organism evidence="3 4">
    <name type="scientific">Vibrio furnissii</name>
    <dbReference type="NCBI Taxonomy" id="29494"/>
    <lineage>
        <taxon>Bacteria</taxon>
        <taxon>Pseudomonadati</taxon>
        <taxon>Pseudomonadota</taxon>
        <taxon>Gammaproteobacteria</taxon>
        <taxon>Vibrionales</taxon>
        <taxon>Vibrionaceae</taxon>
        <taxon>Vibrio</taxon>
    </lineage>
</organism>
<dbReference type="AlphaFoldDB" id="A0A0Q2RQN1"/>
<dbReference type="GO" id="GO:0007155">
    <property type="term" value="P:cell adhesion"/>
    <property type="evidence" value="ECO:0007669"/>
    <property type="project" value="InterPro"/>
</dbReference>
<dbReference type="Pfam" id="PF00419">
    <property type="entry name" value="Fimbrial"/>
    <property type="match status" value="1"/>
</dbReference>
<evidence type="ECO:0000313" key="3">
    <source>
        <dbReference type="EMBL" id="KQH86358.1"/>
    </source>
</evidence>
<feature type="signal peptide" evidence="1">
    <location>
        <begin position="1"/>
        <end position="25"/>
    </location>
</feature>
<dbReference type="Proteomes" id="UP000051221">
    <property type="component" value="Unassembled WGS sequence"/>
</dbReference>
<gene>
    <name evidence="3" type="ORF">AMR76_10025</name>
</gene>
<dbReference type="SUPFAM" id="SSF49401">
    <property type="entry name" value="Bacterial adhesins"/>
    <property type="match status" value="1"/>
</dbReference>
<feature type="chain" id="PRO_5006196382" evidence="1">
    <location>
        <begin position="26"/>
        <end position="347"/>
    </location>
</feature>
<dbReference type="InParanoid" id="A0A0Q2RQN1"/>
<keyword evidence="4" id="KW-1185">Reference proteome</keyword>
<dbReference type="GO" id="GO:0009289">
    <property type="term" value="C:pilus"/>
    <property type="evidence" value="ECO:0007669"/>
    <property type="project" value="InterPro"/>
</dbReference>
<comment type="caution">
    <text evidence="3">The sequence shown here is derived from an EMBL/GenBank/DDBJ whole genome shotgun (WGS) entry which is preliminary data.</text>
</comment>
<dbReference type="PROSITE" id="PS51257">
    <property type="entry name" value="PROKAR_LIPOPROTEIN"/>
    <property type="match status" value="1"/>
</dbReference>
<evidence type="ECO:0000256" key="1">
    <source>
        <dbReference type="SAM" id="SignalP"/>
    </source>
</evidence>
<dbReference type="RefSeq" id="WP_055465979.1">
    <property type="nucleotide sequence ID" value="NZ_LKHS01000007.1"/>
</dbReference>
<accession>A0A0Q2RQN1</accession>
<proteinExistence type="predicted"/>
<protein>
    <submittedName>
        <fullName evidence="3">Adhesin</fullName>
    </submittedName>
</protein>
<dbReference type="InterPro" id="IPR000259">
    <property type="entry name" value="Adhesion_dom_fimbrial"/>
</dbReference>
<dbReference type="EMBL" id="LKHS01000007">
    <property type="protein sequence ID" value="KQH86358.1"/>
    <property type="molecule type" value="Genomic_DNA"/>
</dbReference>